<dbReference type="RefSeq" id="WP_250142282.1">
    <property type="nucleotide sequence ID" value="NZ_JALIQP010000006.1"/>
</dbReference>
<evidence type="ECO:0000256" key="5">
    <source>
        <dbReference type="SAM" id="MobiDB-lite"/>
    </source>
</evidence>
<feature type="transmembrane region" description="Helical" evidence="6">
    <location>
        <begin position="44"/>
        <end position="63"/>
    </location>
</feature>
<feature type="region of interest" description="Disordered" evidence="5">
    <location>
        <begin position="554"/>
        <end position="575"/>
    </location>
</feature>
<feature type="transmembrane region" description="Helical" evidence="6">
    <location>
        <begin position="140"/>
        <end position="163"/>
    </location>
</feature>
<feature type="transmembrane region" description="Helical" evidence="6">
    <location>
        <begin position="225"/>
        <end position="248"/>
    </location>
</feature>
<feature type="transmembrane region" description="Helical" evidence="6">
    <location>
        <begin position="260"/>
        <end position="280"/>
    </location>
</feature>
<evidence type="ECO:0000313" key="8">
    <source>
        <dbReference type="EMBL" id="MFC4541668.1"/>
    </source>
</evidence>
<dbReference type="InterPro" id="IPR035952">
    <property type="entry name" value="Rhomboid-like_sf"/>
</dbReference>
<dbReference type="Gene3D" id="1.20.1540.10">
    <property type="entry name" value="Rhomboid-like"/>
    <property type="match status" value="1"/>
</dbReference>
<dbReference type="GO" id="GO:0006508">
    <property type="term" value="P:proteolysis"/>
    <property type="evidence" value="ECO:0007669"/>
    <property type="project" value="UniProtKB-KW"/>
</dbReference>
<dbReference type="GO" id="GO:0016020">
    <property type="term" value="C:membrane"/>
    <property type="evidence" value="ECO:0007669"/>
    <property type="project" value="UniProtKB-SubCell"/>
</dbReference>
<keyword evidence="8" id="KW-0645">Protease</keyword>
<feature type="transmembrane region" description="Helical" evidence="6">
    <location>
        <begin position="78"/>
        <end position="95"/>
    </location>
</feature>
<sequence>MLSIATAIAVVVVVSLLVSIAIVRRIHRAGPRWGDVVRERLVMGVPWGTFVAIAVVFSVYLFVQDGTTDFQDPVTIPFRSWSYFYPLGMVTAALSHAGPGHLLGNLFGTVVVAPIAEYAWGHYPDERGSQTFASWRTNPWLRALVIFPAIVVAVALLTSVFALGPVIGFSGVVFAFAGFAIVHYPIVTIVATLGVQGVLVTIYRALQSPIAVYVAEPRPPSPPSWATIAIQGHALGFFVGLVLGVLVLRRRDRRPDVARIWLAVLLYGFSSSLWAIYWFGGENTYILLRGPGVVVVTILTLVVTLAVAGPETSLVPRLLDRVVARVRGSTGRAPADRALELGCRATDGTRGIVDRPDRIRTLASAGGHGTDESRLADVTSRDTAFMAVLVVFAVLAGIAVPANLLVLEETSAASNPGVEIEDYTVTYAEGVENELVTAIEIGPFQDDVQLDSSGVIVVSEERQLWLEAVSAQRLAFTGEETIHVGGPGWRETVHVDRTGWETIGNDTVYQVWLWEDGGDHRLAYESNASRADVRIADRNVTIASEDGEFRLDVDSNGTTSTAQVPADNETTTAGGLTFERDGKTIYASADGTEVAIAREERYN</sequence>
<dbReference type="EC" id="3.4.21.-" evidence="8"/>
<dbReference type="SUPFAM" id="SSF144091">
    <property type="entry name" value="Rhomboid-like"/>
    <property type="match status" value="1"/>
</dbReference>
<proteinExistence type="predicted"/>
<dbReference type="Proteomes" id="UP001595898">
    <property type="component" value="Unassembled WGS sequence"/>
</dbReference>
<dbReference type="GO" id="GO:0008233">
    <property type="term" value="F:peptidase activity"/>
    <property type="evidence" value="ECO:0007669"/>
    <property type="project" value="UniProtKB-KW"/>
</dbReference>
<evidence type="ECO:0000256" key="4">
    <source>
        <dbReference type="ARBA" id="ARBA00023136"/>
    </source>
</evidence>
<keyword evidence="9" id="KW-1185">Reference proteome</keyword>
<evidence type="ECO:0000259" key="7">
    <source>
        <dbReference type="Pfam" id="PF01694"/>
    </source>
</evidence>
<gene>
    <name evidence="8" type="ORF">ACFO5R_06985</name>
</gene>
<dbReference type="EMBL" id="JBHSFA010000003">
    <property type="protein sequence ID" value="MFC4541668.1"/>
    <property type="molecule type" value="Genomic_DNA"/>
</dbReference>
<reference evidence="8 9" key="1">
    <citation type="journal article" date="2019" name="Int. J. Syst. Evol. Microbiol.">
        <title>The Global Catalogue of Microorganisms (GCM) 10K type strain sequencing project: providing services to taxonomists for standard genome sequencing and annotation.</title>
        <authorList>
            <consortium name="The Broad Institute Genomics Platform"/>
            <consortium name="The Broad Institute Genome Sequencing Center for Infectious Disease"/>
            <person name="Wu L."/>
            <person name="Ma J."/>
        </authorList>
    </citation>
    <scope>NUCLEOTIDE SEQUENCE [LARGE SCALE GENOMIC DNA]</scope>
    <source>
        <strain evidence="8 9">WLHS5</strain>
    </source>
</reference>
<evidence type="ECO:0000256" key="2">
    <source>
        <dbReference type="ARBA" id="ARBA00022692"/>
    </source>
</evidence>
<comment type="subcellular location">
    <subcellularLocation>
        <location evidence="1">Membrane</location>
        <topology evidence="1">Multi-pass membrane protein</topology>
    </subcellularLocation>
</comment>
<keyword evidence="8" id="KW-0378">Hydrolase</keyword>
<name>A0ABD5PMJ2_9EURY</name>
<feature type="compositionally biased region" description="Polar residues" evidence="5">
    <location>
        <begin position="555"/>
        <end position="574"/>
    </location>
</feature>
<keyword evidence="2 6" id="KW-0812">Transmembrane</keyword>
<evidence type="ECO:0000256" key="6">
    <source>
        <dbReference type="SAM" id="Phobius"/>
    </source>
</evidence>
<evidence type="ECO:0000313" key="9">
    <source>
        <dbReference type="Proteomes" id="UP001595898"/>
    </source>
</evidence>
<dbReference type="InterPro" id="IPR022764">
    <property type="entry name" value="Peptidase_S54_rhomboid_dom"/>
</dbReference>
<feature type="transmembrane region" description="Helical" evidence="6">
    <location>
        <begin position="102"/>
        <end position="120"/>
    </location>
</feature>
<feature type="transmembrane region" description="Helical" evidence="6">
    <location>
        <begin position="384"/>
        <end position="406"/>
    </location>
</feature>
<evidence type="ECO:0000256" key="3">
    <source>
        <dbReference type="ARBA" id="ARBA00022989"/>
    </source>
</evidence>
<comment type="caution">
    <text evidence="8">The sequence shown here is derived from an EMBL/GenBank/DDBJ whole genome shotgun (WGS) entry which is preliminary data.</text>
</comment>
<keyword evidence="3 6" id="KW-1133">Transmembrane helix</keyword>
<protein>
    <submittedName>
        <fullName evidence="8">Rhomboid family intramembrane serine protease</fullName>
        <ecNumber evidence="8">3.4.21.-</ecNumber>
    </submittedName>
</protein>
<keyword evidence="4 6" id="KW-0472">Membrane</keyword>
<feature type="transmembrane region" description="Helical" evidence="6">
    <location>
        <begin position="6"/>
        <end position="23"/>
    </location>
</feature>
<feature type="transmembrane region" description="Helical" evidence="6">
    <location>
        <begin position="172"/>
        <end position="205"/>
    </location>
</feature>
<dbReference type="AlphaFoldDB" id="A0ABD5PMJ2"/>
<accession>A0ABD5PMJ2</accession>
<organism evidence="8 9">
    <name type="scientific">Halosolutus amylolyticus</name>
    <dbReference type="NCBI Taxonomy" id="2932267"/>
    <lineage>
        <taxon>Archaea</taxon>
        <taxon>Methanobacteriati</taxon>
        <taxon>Methanobacteriota</taxon>
        <taxon>Stenosarchaea group</taxon>
        <taxon>Halobacteria</taxon>
        <taxon>Halobacteriales</taxon>
        <taxon>Natrialbaceae</taxon>
        <taxon>Halosolutus</taxon>
    </lineage>
</organism>
<evidence type="ECO:0000256" key="1">
    <source>
        <dbReference type="ARBA" id="ARBA00004141"/>
    </source>
</evidence>
<feature type="domain" description="Peptidase S54 rhomboid" evidence="7">
    <location>
        <begin position="89"/>
        <end position="249"/>
    </location>
</feature>
<feature type="transmembrane region" description="Helical" evidence="6">
    <location>
        <begin position="286"/>
        <end position="308"/>
    </location>
</feature>
<dbReference type="Pfam" id="PF01694">
    <property type="entry name" value="Rhomboid"/>
    <property type="match status" value="1"/>
</dbReference>